<dbReference type="InterPro" id="IPR011545">
    <property type="entry name" value="DEAD/DEAH_box_helicase_dom"/>
</dbReference>
<proteinExistence type="predicted"/>
<keyword evidence="8" id="KW-0413">Isomerase</keyword>
<dbReference type="SMART" id="SM00487">
    <property type="entry name" value="DEXDc"/>
    <property type="match status" value="1"/>
</dbReference>
<dbReference type="GO" id="GO:0005524">
    <property type="term" value="F:ATP binding"/>
    <property type="evidence" value="ECO:0007669"/>
    <property type="project" value="UniProtKB-KW"/>
</dbReference>
<evidence type="ECO:0000256" key="1">
    <source>
        <dbReference type="ARBA" id="ARBA00022741"/>
    </source>
</evidence>
<dbReference type="PROSITE" id="PS51192">
    <property type="entry name" value="HELICASE_ATP_BIND_1"/>
    <property type="match status" value="1"/>
</dbReference>
<keyword evidence="7" id="KW-0234">DNA repair</keyword>
<dbReference type="InterPro" id="IPR014001">
    <property type="entry name" value="Helicase_ATP-bd"/>
</dbReference>
<dbReference type="Pfam" id="PF23235">
    <property type="entry name" value="WHD_3rd_Lhr"/>
    <property type="match status" value="1"/>
</dbReference>
<dbReference type="SMART" id="SM00490">
    <property type="entry name" value="HELICc"/>
    <property type="match status" value="1"/>
</dbReference>
<organism evidence="11 12">
    <name type="scientific">Luteimonas yindakuii</name>
    <dbReference type="NCBI Taxonomy" id="2565782"/>
    <lineage>
        <taxon>Bacteria</taxon>
        <taxon>Pseudomonadati</taxon>
        <taxon>Pseudomonadota</taxon>
        <taxon>Gammaproteobacteria</taxon>
        <taxon>Lysobacterales</taxon>
        <taxon>Lysobacteraceae</taxon>
        <taxon>Luteimonas</taxon>
    </lineage>
</organism>
<dbReference type="Gene3D" id="3.40.50.300">
    <property type="entry name" value="P-loop containing nucleotide triphosphate hydrolases"/>
    <property type="match status" value="2"/>
</dbReference>
<dbReference type="Proteomes" id="UP000298681">
    <property type="component" value="Unassembled WGS sequence"/>
</dbReference>
<evidence type="ECO:0000256" key="2">
    <source>
        <dbReference type="ARBA" id="ARBA00022763"/>
    </source>
</evidence>
<dbReference type="InterPro" id="IPR013701">
    <property type="entry name" value="Lhr-like_DEAD/DEAH_assoc"/>
</dbReference>
<sequence length="1483" mass="160856">MRRAQIGGTAAHGRIITTRHARADASRPMPLEPFHPAVAQWFRSAFPGPTPAQVAAWPAIRAARDVLVSAPTGSGKTLTAFLTAIDMLVREGLASPGGLPDETVVVYVSPLKALSNDVQLNLEAPLAGVRQQLADLGLGDVPIRAAVRTGDTPQAERARMRRRPPQILVTTPESLYVMLGSASGRDMLRTARKVIVDEIHAVAGDKRGSHLALSLERLDALAGRRLVRVGLSATQKPIDTVARFLVGGVADDATPDCVIVDVGSDRPRDLALELPPTPLSAVLSGDQAQQVYRRIAQLAQTHRTTLVFVNTRRMAERAARHLGELFGREHVAAHHGSLAREARLDAEQRLKRGELQVLVATASLELGIDIGDVDLVCQIGSPRSISAFLQRAGRSRHHVGGVPKARLFPTSRDELVECAALLDCVRRGELDVLRIPQAALDVLAQQIVAETAAQDWDEDALFELVRRAWPYRALARDDFDAVVRMLADGYVGRHGPRAAWVHRDAVHRRLRARKGARLVATMSGGTIPETGDYAVMLEPDGHGIGSVNEDFAVESLAGDVFQLGNASYRILRVEAGRLRVEDAHGLPPTIPFWLGEAPGRTDALSLGVSRLRAAVAERLDAPPATEADNLHAGARDWLQQAIGLSPEAARQIVDYLGAARIALGVLPTQQCVVLERFFDASGGTQLVIHAPFGSRINRAWGLALRKRFCRTFNFELQAAATEDAIVLSLSTSHSFPLADVSRFLHSASALDVLVQALLDAPLFGVRWRWSASTALALPRFSGGRKVAPQLQRMRAEDLLAAVFPDQVACLENIVGEREIPDHPLVAQTLRDCMQEAMDAPGWLDVLRAIEAGDIEVVARDLTAPSPLAAEPCNARPYAFLDDAPLEERRTQAVQHRRYVDPASADDLGRLDPAAIARVRDEAWPEATTPDELHDALMLLGALDEAELRREPGWPALLEPLQASGRATRMVLDGGTLHAATERLPLLRALHPQAGIAPAVAVPAEFSRDWDADAAVVELVRARLGALGPVEVRDLARPLGLQVAAVERALMALEHEGTAMRGHFSGGAGEEWCERGLLARIHRETLGRLRREIEPVAVADYMRFLCDWQRATAATRGGGAEALAGVLSQLEGFEAPASAWETELLALRVRDYAITWLDELCTAGRITWLRLRPRATDGVAGRGGNLRGTPVALLPRREAARWTRLAPAPPETDALSSRARRLHEVLQRQGASFFDELQDDARLLRTELEDALSELVAAGLAHCDSFAGLRALLVPPSKRPAAGRRGRRVPLSGIADAGRWSPARRSDAAADADDLEYVARVLLRRYGVVGWRMLQREPDWLPPWRDLVRVYRRLEARGEIRGGRFVAGIAGEQYALPEAIGALRAVRNRPPTGELVCVSAHDPLNLAGTVLPGERLPRQPGARLVLRDGHVVATRVGDGIDVDPSLTPEDATAARAALLREVVPRRVPLDLGVPVGVAVGDGQR</sequence>
<evidence type="ECO:0000256" key="3">
    <source>
        <dbReference type="ARBA" id="ARBA00022801"/>
    </source>
</evidence>
<reference evidence="11 12" key="1">
    <citation type="submission" date="2019-01" db="EMBL/GenBank/DDBJ databases">
        <authorList>
            <person name="Zhang S."/>
        </authorList>
    </citation>
    <scope>NUCLEOTIDE SEQUENCE [LARGE SCALE GENOMIC DNA]</scope>
    <source>
        <strain evidence="11 12">1626</strain>
    </source>
</reference>
<dbReference type="Pfam" id="PF00271">
    <property type="entry name" value="Helicase_C"/>
    <property type="match status" value="1"/>
</dbReference>
<name>A0A4Z1R5J4_9GAMM</name>
<gene>
    <name evidence="11" type="ORF">E4582_08090</name>
</gene>
<dbReference type="GO" id="GO:0003677">
    <property type="term" value="F:DNA binding"/>
    <property type="evidence" value="ECO:0007669"/>
    <property type="project" value="UniProtKB-KW"/>
</dbReference>
<protein>
    <submittedName>
        <fullName evidence="11">DEAD/DEAH box helicase</fullName>
    </submittedName>
</protein>
<keyword evidence="6" id="KW-0238">DNA-binding</keyword>
<comment type="caution">
    <text evidence="11">The sequence shown here is derived from an EMBL/GenBank/DDBJ whole genome shotgun (WGS) entry which is preliminary data.</text>
</comment>
<keyword evidence="3" id="KW-0378">Hydrolase</keyword>
<evidence type="ECO:0000256" key="5">
    <source>
        <dbReference type="ARBA" id="ARBA00022840"/>
    </source>
</evidence>
<evidence type="ECO:0000313" key="12">
    <source>
        <dbReference type="Proteomes" id="UP000298681"/>
    </source>
</evidence>
<feature type="domain" description="Helicase ATP-binding" evidence="9">
    <location>
        <begin position="57"/>
        <end position="253"/>
    </location>
</feature>
<evidence type="ECO:0000259" key="10">
    <source>
        <dbReference type="PROSITE" id="PS51194"/>
    </source>
</evidence>
<dbReference type="InterPro" id="IPR055368">
    <property type="entry name" value="WH3_Lhr"/>
</dbReference>
<dbReference type="InterPro" id="IPR027417">
    <property type="entry name" value="P-loop_NTPase"/>
</dbReference>
<keyword evidence="2" id="KW-0227">DNA damage</keyword>
<feature type="domain" description="Helicase C-terminal" evidence="10">
    <location>
        <begin position="287"/>
        <end position="448"/>
    </location>
</feature>
<evidence type="ECO:0000256" key="6">
    <source>
        <dbReference type="ARBA" id="ARBA00023125"/>
    </source>
</evidence>
<dbReference type="Pfam" id="PF08494">
    <property type="entry name" value="DEAD_assoc"/>
    <property type="match status" value="1"/>
</dbReference>
<dbReference type="SUPFAM" id="SSF52540">
    <property type="entry name" value="P-loop containing nucleoside triphosphate hydrolases"/>
    <property type="match status" value="1"/>
</dbReference>
<keyword evidence="5" id="KW-0067">ATP-binding</keyword>
<keyword evidence="4 11" id="KW-0347">Helicase</keyword>
<dbReference type="GO" id="GO:0004386">
    <property type="term" value="F:helicase activity"/>
    <property type="evidence" value="ECO:0007669"/>
    <property type="project" value="UniProtKB-KW"/>
</dbReference>
<dbReference type="InterPro" id="IPR045628">
    <property type="entry name" value="Lhr_WH_dom"/>
</dbReference>
<evidence type="ECO:0000256" key="8">
    <source>
        <dbReference type="ARBA" id="ARBA00023235"/>
    </source>
</evidence>
<dbReference type="CDD" id="cd18796">
    <property type="entry name" value="SF2_C_LHR"/>
    <property type="match status" value="1"/>
</dbReference>
<dbReference type="PANTHER" id="PTHR47962:SF5">
    <property type="entry name" value="ATP-DEPENDENT HELICASE LHR-RELATED"/>
    <property type="match status" value="1"/>
</dbReference>
<dbReference type="Pfam" id="PF19306">
    <property type="entry name" value="WHD_Lhr"/>
    <property type="match status" value="1"/>
</dbReference>
<dbReference type="InterPro" id="IPR055367">
    <property type="entry name" value="WH4_Lhr"/>
</dbReference>
<evidence type="ECO:0000256" key="7">
    <source>
        <dbReference type="ARBA" id="ARBA00023204"/>
    </source>
</evidence>
<dbReference type="PROSITE" id="PS51194">
    <property type="entry name" value="HELICASE_CTER"/>
    <property type="match status" value="1"/>
</dbReference>
<dbReference type="GO" id="GO:0016887">
    <property type="term" value="F:ATP hydrolysis activity"/>
    <property type="evidence" value="ECO:0007669"/>
    <property type="project" value="TreeGrafter"/>
</dbReference>
<dbReference type="PANTHER" id="PTHR47962">
    <property type="entry name" value="ATP-DEPENDENT HELICASE LHR-RELATED-RELATED"/>
    <property type="match status" value="1"/>
</dbReference>
<evidence type="ECO:0000259" key="9">
    <source>
        <dbReference type="PROSITE" id="PS51192"/>
    </source>
</evidence>
<evidence type="ECO:0000313" key="11">
    <source>
        <dbReference type="EMBL" id="TKS54720.1"/>
    </source>
</evidence>
<keyword evidence="1" id="KW-0547">Nucleotide-binding</keyword>
<dbReference type="EMBL" id="SPUH01000001">
    <property type="protein sequence ID" value="TKS54720.1"/>
    <property type="molecule type" value="Genomic_DNA"/>
</dbReference>
<keyword evidence="12" id="KW-1185">Reference proteome</keyword>
<evidence type="ECO:0000256" key="4">
    <source>
        <dbReference type="ARBA" id="ARBA00022806"/>
    </source>
</evidence>
<accession>A0A4Z1R5J4</accession>
<dbReference type="GO" id="GO:0006281">
    <property type="term" value="P:DNA repair"/>
    <property type="evidence" value="ECO:0007669"/>
    <property type="project" value="UniProtKB-KW"/>
</dbReference>
<dbReference type="InterPro" id="IPR052511">
    <property type="entry name" value="ATP-dep_Helicase"/>
</dbReference>
<dbReference type="Pfam" id="PF00270">
    <property type="entry name" value="DEAD"/>
    <property type="match status" value="1"/>
</dbReference>
<dbReference type="Pfam" id="PF23234">
    <property type="entry name" value="WHD_4th_Lhr"/>
    <property type="match status" value="1"/>
</dbReference>
<dbReference type="InterPro" id="IPR001650">
    <property type="entry name" value="Helicase_C-like"/>
</dbReference>